<dbReference type="EMBL" id="OZ034813">
    <property type="protein sequence ID" value="CAL1352835.1"/>
    <property type="molecule type" value="Genomic_DNA"/>
</dbReference>
<sequence>MASTMLFTAVFVLDFVAFLLALAAEQTRSTAKVVIDSKYDYYYCFYDSNIGNDLGSCRLRPATRRSVPHLLLPQQKRFQQTPPPCSPFRRDLLDCISGSRGLFAGGFGEECAADRLQGGAAFIMVSSFASKLNTCWSELEEEEGAGAGGDLGAYTPI</sequence>
<gene>
    <name evidence="2" type="ORF">LTRI10_LOCUS773</name>
</gene>
<feature type="signal peptide" evidence="1">
    <location>
        <begin position="1"/>
        <end position="23"/>
    </location>
</feature>
<reference evidence="2 3" key="1">
    <citation type="submission" date="2024-04" db="EMBL/GenBank/DDBJ databases">
        <authorList>
            <person name="Fracassetti M."/>
        </authorList>
    </citation>
    <scope>NUCLEOTIDE SEQUENCE [LARGE SCALE GENOMIC DNA]</scope>
</reference>
<keyword evidence="1" id="KW-0732">Signal</keyword>
<evidence type="ECO:0000313" key="3">
    <source>
        <dbReference type="Proteomes" id="UP001497516"/>
    </source>
</evidence>
<proteinExistence type="predicted"/>
<dbReference type="Proteomes" id="UP001497516">
    <property type="component" value="Chromosome 1"/>
</dbReference>
<name>A0AAV2CAL4_9ROSI</name>
<keyword evidence="3" id="KW-1185">Reference proteome</keyword>
<feature type="chain" id="PRO_5043740919" evidence="1">
    <location>
        <begin position="24"/>
        <end position="157"/>
    </location>
</feature>
<evidence type="ECO:0000313" key="2">
    <source>
        <dbReference type="EMBL" id="CAL1352835.1"/>
    </source>
</evidence>
<accession>A0AAV2CAL4</accession>
<evidence type="ECO:0000256" key="1">
    <source>
        <dbReference type="SAM" id="SignalP"/>
    </source>
</evidence>
<protein>
    <submittedName>
        <fullName evidence="2">Uncharacterized protein</fullName>
    </submittedName>
</protein>
<dbReference type="AlphaFoldDB" id="A0AAV2CAL4"/>
<organism evidence="2 3">
    <name type="scientific">Linum trigynum</name>
    <dbReference type="NCBI Taxonomy" id="586398"/>
    <lineage>
        <taxon>Eukaryota</taxon>
        <taxon>Viridiplantae</taxon>
        <taxon>Streptophyta</taxon>
        <taxon>Embryophyta</taxon>
        <taxon>Tracheophyta</taxon>
        <taxon>Spermatophyta</taxon>
        <taxon>Magnoliopsida</taxon>
        <taxon>eudicotyledons</taxon>
        <taxon>Gunneridae</taxon>
        <taxon>Pentapetalae</taxon>
        <taxon>rosids</taxon>
        <taxon>fabids</taxon>
        <taxon>Malpighiales</taxon>
        <taxon>Linaceae</taxon>
        <taxon>Linum</taxon>
    </lineage>
</organism>